<name>A0A8T4GA89_9EURY</name>
<proteinExistence type="predicted"/>
<dbReference type="PANTHER" id="PTHR42208">
    <property type="entry name" value="HEAVY METAL TRANSPORTER-RELATED"/>
    <property type="match status" value="1"/>
</dbReference>
<organism evidence="4 5">
    <name type="scientific">Halorubrum alkaliphilum</name>
    <dbReference type="NCBI Taxonomy" id="261290"/>
    <lineage>
        <taxon>Archaea</taxon>
        <taxon>Methanobacteriati</taxon>
        <taxon>Methanobacteriota</taxon>
        <taxon>Stenosarchaea group</taxon>
        <taxon>Halobacteria</taxon>
        <taxon>Halobacteriales</taxon>
        <taxon>Haloferacaceae</taxon>
        <taxon>Halorubrum</taxon>
    </lineage>
</organism>
<sequence length="307" mass="30794">MDPSLLLGTDVLLFLAIGLLGGAHCIGMCGPLVTAYSARMNGGVTDTGGSGSTAGSRTDGGTGAAAGTDSTDRRRSGHLTTYEVRQHALFNLGRTASYTLIGALLGAIGGVVLVGAATLTGAAGTVRGVVGLGVGAAVILVGIRYVLGGATGGVHLPGLQRITGWLTGHVDRLANGPGIVGLGAVHGLLPCPILYPAYLYAFASGSAVSGGIALAALGVGTMPAVFLYGTLIERVDAVHRRRVHRLLGVAFVVLGYVLFAHGLMAVGIHLPHPELPFWNPLDAGELVGHEVAGGHGDHGSHGDHGGH</sequence>
<evidence type="ECO:0000256" key="1">
    <source>
        <dbReference type="SAM" id="MobiDB-lite"/>
    </source>
</evidence>
<keyword evidence="2" id="KW-0812">Transmembrane</keyword>
<dbReference type="Proteomes" id="UP000823588">
    <property type="component" value="Unassembled WGS sequence"/>
</dbReference>
<dbReference type="PANTHER" id="PTHR42208:SF1">
    <property type="entry name" value="HEAVY METAL TRANSPORTER"/>
    <property type="match status" value="1"/>
</dbReference>
<dbReference type="RefSeq" id="WP_209482736.1">
    <property type="nucleotide sequence ID" value="NZ_JAGGKQ010000002.1"/>
</dbReference>
<keyword evidence="2" id="KW-1133">Transmembrane helix</keyword>
<reference evidence="4" key="1">
    <citation type="submission" date="2021-03" db="EMBL/GenBank/DDBJ databases">
        <title>Genomic Encyclopedia of Type Strains, Phase IV (KMG-IV): sequencing the most valuable type-strain genomes for metagenomic binning, comparative biology and taxonomic classification.</title>
        <authorList>
            <person name="Goeker M."/>
        </authorList>
    </citation>
    <scope>NUCLEOTIDE SEQUENCE</scope>
    <source>
        <strain evidence="4">DSM 23564</strain>
    </source>
</reference>
<feature type="region of interest" description="Disordered" evidence="1">
    <location>
        <begin position="47"/>
        <end position="77"/>
    </location>
</feature>
<evidence type="ECO:0000313" key="5">
    <source>
        <dbReference type="Proteomes" id="UP000823588"/>
    </source>
</evidence>
<dbReference type="EMBL" id="JAGGKQ010000002">
    <property type="protein sequence ID" value="MBP1921354.1"/>
    <property type="molecule type" value="Genomic_DNA"/>
</dbReference>
<feature type="compositionally biased region" description="Gly residues" evidence="1">
    <location>
        <begin position="47"/>
        <end position="64"/>
    </location>
</feature>
<comment type="caution">
    <text evidence="4">The sequence shown here is derived from an EMBL/GenBank/DDBJ whole genome shotgun (WGS) entry which is preliminary data.</text>
</comment>
<feature type="transmembrane region" description="Helical" evidence="2">
    <location>
        <begin position="96"/>
        <end position="117"/>
    </location>
</feature>
<keyword evidence="2" id="KW-0472">Membrane</keyword>
<dbReference type="AlphaFoldDB" id="A0A8T4GA89"/>
<feature type="transmembrane region" description="Helical" evidence="2">
    <location>
        <begin position="246"/>
        <end position="270"/>
    </location>
</feature>
<feature type="transmembrane region" description="Helical" evidence="2">
    <location>
        <begin position="197"/>
        <end position="226"/>
    </location>
</feature>
<dbReference type="OrthoDB" id="162718at2157"/>
<evidence type="ECO:0000259" key="3">
    <source>
        <dbReference type="Pfam" id="PF13386"/>
    </source>
</evidence>
<dbReference type="Pfam" id="PF13386">
    <property type="entry name" value="DsbD_2"/>
    <property type="match status" value="1"/>
</dbReference>
<feature type="domain" description="Urease accessory protein UreH-like transmembrane" evidence="3">
    <location>
        <begin position="14"/>
        <end position="256"/>
    </location>
</feature>
<accession>A0A8T4GA89</accession>
<keyword evidence="5" id="KW-1185">Reference proteome</keyword>
<evidence type="ECO:0000256" key="2">
    <source>
        <dbReference type="SAM" id="Phobius"/>
    </source>
</evidence>
<evidence type="ECO:0000313" key="4">
    <source>
        <dbReference type="EMBL" id="MBP1921354.1"/>
    </source>
</evidence>
<gene>
    <name evidence="4" type="ORF">J2751_000343</name>
</gene>
<dbReference type="InterPro" id="IPR039447">
    <property type="entry name" value="UreH-like_TM_dom"/>
</dbReference>
<protein>
    <submittedName>
        <fullName evidence="4">Sulfite exporter TauE/SafE</fullName>
    </submittedName>
</protein>